<evidence type="ECO:0000259" key="1">
    <source>
        <dbReference type="Pfam" id="PF13847"/>
    </source>
</evidence>
<dbReference type="EMBL" id="KZ805308">
    <property type="protein sequence ID" value="PVI06581.1"/>
    <property type="molecule type" value="Genomic_DNA"/>
</dbReference>
<dbReference type="GO" id="GO:0008168">
    <property type="term" value="F:methyltransferase activity"/>
    <property type="evidence" value="ECO:0007669"/>
    <property type="project" value="UniProtKB-KW"/>
</dbReference>
<keyword evidence="3" id="KW-1185">Reference proteome</keyword>
<proteinExistence type="predicted"/>
<dbReference type="OrthoDB" id="10017101at2759"/>
<name>A0A2V1E7T8_9PLEO</name>
<dbReference type="STRING" id="97972.A0A2V1E7T8"/>
<reference evidence="2 3" key="1">
    <citation type="journal article" date="2018" name="Sci. Rep.">
        <title>Comparative genomics provides insights into the lifestyle and reveals functional heterogeneity of dark septate endophytic fungi.</title>
        <authorList>
            <person name="Knapp D.G."/>
            <person name="Nemeth J.B."/>
            <person name="Barry K."/>
            <person name="Hainaut M."/>
            <person name="Henrissat B."/>
            <person name="Johnson J."/>
            <person name="Kuo A."/>
            <person name="Lim J.H.P."/>
            <person name="Lipzen A."/>
            <person name="Nolan M."/>
            <person name="Ohm R.A."/>
            <person name="Tamas L."/>
            <person name="Grigoriev I.V."/>
            <person name="Spatafora J.W."/>
            <person name="Nagy L.G."/>
            <person name="Kovacs G.M."/>
        </authorList>
    </citation>
    <scope>NUCLEOTIDE SEQUENCE [LARGE SCALE GENOMIC DNA]</scope>
    <source>
        <strain evidence="2 3">DSE2036</strain>
    </source>
</reference>
<dbReference type="InterPro" id="IPR025714">
    <property type="entry name" value="Methyltranfer_dom"/>
</dbReference>
<accession>A0A2V1E7T8</accession>
<dbReference type="Gene3D" id="3.40.50.150">
    <property type="entry name" value="Vaccinia Virus protein VP39"/>
    <property type="match status" value="1"/>
</dbReference>
<dbReference type="GO" id="GO:0032259">
    <property type="term" value="P:methylation"/>
    <property type="evidence" value="ECO:0007669"/>
    <property type="project" value="UniProtKB-KW"/>
</dbReference>
<organism evidence="2 3">
    <name type="scientific">Periconia macrospinosa</name>
    <dbReference type="NCBI Taxonomy" id="97972"/>
    <lineage>
        <taxon>Eukaryota</taxon>
        <taxon>Fungi</taxon>
        <taxon>Dikarya</taxon>
        <taxon>Ascomycota</taxon>
        <taxon>Pezizomycotina</taxon>
        <taxon>Dothideomycetes</taxon>
        <taxon>Pleosporomycetidae</taxon>
        <taxon>Pleosporales</taxon>
        <taxon>Massarineae</taxon>
        <taxon>Periconiaceae</taxon>
        <taxon>Periconia</taxon>
    </lineage>
</organism>
<dbReference type="PANTHER" id="PTHR43861">
    <property type="entry name" value="TRANS-ACONITATE 2-METHYLTRANSFERASE-RELATED"/>
    <property type="match status" value="1"/>
</dbReference>
<dbReference type="AlphaFoldDB" id="A0A2V1E7T8"/>
<sequence>MPSAYVHGHHASVLRSHSWRTVENSCPHLLPYLKVPTLHILDVGCGPGTISTDLATRVPDGFVLGIDPSAEVIEKARKHAEEKGVKNIRFEVGDIFNWDQITGIEEGSFDVVHAHQVLQHLEEPVRAMKEFIKLAKVDGLVALREADFSAMHHYPDHPGIQKWKDLYLTVTKGLGFDPTIGKRLHAVAMEAGFPRNDIDATVGTWLFSTPEEREFWCGLWAERTVKSDFRDRVVDGGYGTEADLEEIAQSWKEMEKKEDGWLLVIHGEVICRKTP</sequence>
<evidence type="ECO:0000313" key="3">
    <source>
        <dbReference type="Proteomes" id="UP000244855"/>
    </source>
</evidence>
<dbReference type="SUPFAM" id="SSF53335">
    <property type="entry name" value="S-adenosyl-L-methionine-dependent methyltransferases"/>
    <property type="match status" value="1"/>
</dbReference>
<dbReference type="InterPro" id="IPR029063">
    <property type="entry name" value="SAM-dependent_MTases_sf"/>
</dbReference>
<feature type="domain" description="Methyltransferase" evidence="1">
    <location>
        <begin position="38"/>
        <end position="155"/>
    </location>
</feature>
<keyword evidence="2" id="KW-0808">Transferase</keyword>
<dbReference type="Proteomes" id="UP000244855">
    <property type="component" value="Unassembled WGS sequence"/>
</dbReference>
<dbReference type="Pfam" id="PF13847">
    <property type="entry name" value="Methyltransf_31"/>
    <property type="match status" value="1"/>
</dbReference>
<gene>
    <name evidence="2" type="ORF">DM02DRAFT_426655</name>
</gene>
<evidence type="ECO:0000313" key="2">
    <source>
        <dbReference type="EMBL" id="PVI06581.1"/>
    </source>
</evidence>
<protein>
    <submittedName>
        <fullName evidence="2">Methyltransferase UbiE</fullName>
    </submittedName>
</protein>
<keyword evidence="2" id="KW-0489">Methyltransferase</keyword>
<dbReference type="CDD" id="cd02440">
    <property type="entry name" value="AdoMet_MTases"/>
    <property type="match status" value="1"/>
</dbReference>